<dbReference type="Proteomes" id="UP000003460">
    <property type="component" value="Unassembled WGS sequence"/>
</dbReference>
<dbReference type="AlphaFoldDB" id="C9LH57"/>
<dbReference type="EMBL" id="ACIJ02000018">
    <property type="protein sequence ID" value="EEX72015.1"/>
    <property type="molecule type" value="Genomic_DNA"/>
</dbReference>
<keyword evidence="2" id="KW-1185">Reference proteome</keyword>
<evidence type="ECO:0000313" key="2">
    <source>
        <dbReference type="Proteomes" id="UP000003460"/>
    </source>
</evidence>
<accession>C9LH57</accession>
<proteinExistence type="predicted"/>
<dbReference type="HOGENOM" id="CLU_3237879_0_0_10"/>
<name>C9LH57_9BACT</name>
<organism evidence="1 2">
    <name type="scientific">Alloprevotella tannerae ATCC 51259</name>
    <dbReference type="NCBI Taxonomy" id="626522"/>
    <lineage>
        <taxon>Bacteria</taxon>
        <taxon>Pseudomonadati</taxon>
        <taxon>Bacteroidota</taxon>
        <taxon>Bacteroidia</taxon>
        <taxon>Bacteroidales</taxon>
        <taxon>Prevotellaceae</taxon>
        <taxon>Alloprevotella</taxon>
    </lineage>
</organism>
<reference evidence="1" key="1">
    <citation type="submission" date="2009-09" db="EMBL/GenBank/DDBJ databases">
        <authorList>
            <person name="Weinstock G."/>
            <person name="Sodergren E."/>
            <person name="Clifton S."/>
            <person name="Fulton L."/>
            <person name="Fulton B."/>
            <person name="Courtney L."/>
            <person name="Fronick C."/>
            <person name="Harrison M."/>
            <person name="Strong C."/>
            <person name="Farmer C."/>
            <person name="Delahaunty K."/>
            <person name="Markovic C."/>
            <person name="Hall O."/>
            <person name="Minx P."/>
            <person name="Tomlinson C."/>
            <person name="Mitreva M."/>
            <person name="Nelson J."/>
            <person name="Hou S."/>
            <person name="Wollam A."/>
            <person name="Pepin K.H."/>
            <person name="Johnson M."/>
            <person name="Bhonagiri V."/>
            <person name="Nash W.E."/>
            <person name="Warren W."/>
            <person name="Chinwalla A."/>
            <person name="Mardis E.R."/>
            <person name="Wilson R.K."/>
        </authorList>
    </citation>
    <scope>NUCLEOTIDE SEQUENCE [LARGE SCALE GENOMIC DNA]</scope>
    <source>
        <strain evidence="1">ATCC 51259</strain>
    </source>
</reference>
<sequence length="43" mass="5180">MAKHIRTYNCTLISKLKELNDFLAHKPQGLVFYAFRRRAFAYF</sequence>
<comment type="caution">
    <text evidence="1">The sequence shown here is derived from an EMBL/GenBank/DDBJ whole genome shotgun (WGS) entry which is preliminary data.</text>
</comment>
<gene>
    <name evidence="1" type="ORF">GCWU000325_01558</name>
</gene>
<protein>
    <submittedName>
        <fullName evidence="1">Uncharacterized protein</fullName>
    </submittedName>
</protein>
<evidence type="ECO:0000313" key="1">
    <source>
        <dbReference type="EMBL" id="EEX72015.1"/>
    </source>
</evidence>
<dbReference type="STRING" id="626522.GCWU000325_01558"/>